<organism evidence="1 2">
    <name type="scientific">Rangifer tarandus platyrhynchus</name>
    <name type="common">Svalbard reindeer</name>
    <dbReference type="NCBI Taxonomy" id="3082113"/>
    <lineage>
        <taxon>Eukaryota</taxon>
        <taxon>Metazoa</taxon>
        <taxon>Chordata</taxon>
        <taxon>Craniata</taxon>
        <taxon>Vertebrata</taxon>
        <taxon>Euteleostomi</taxon>
        <taxon>Mammalia</taxon>
        <taxon>Eutheria</taxon>
        <taxon>Laurasiatheria</taxon>
        <taxon>Artiodactyla</taxon>
        <taxon>Ruminantia</taxon>
        <taxon>Pecora</taxon>
        <taxon>Cervidae</taxon>
        <taxon>Odocoileinae</taxon>
        <taxon>Rangifer</taxon>
    </lineage>
</organism>
<proteinExistence type="predicted"/>
<reference evidence="1" key="1">
    <citation type="submission" date="2023-05" db="EMBL/GenBank/DDBJ databases">
        <authorList>
            <consortium name="ELIXIR-Norway"/>
        </authorList>
    </citation>
    <scope>NUCLEOTIDE SEQUENCE</scope>
</reference>
<evidence type="ECO:0000313" key="2">
    <source>
        <dbReference type="Proteomes" id="UP001162501"/>
    </source>
</evidence>
<sequence length="325" mass="34528">MIATQSNSNVNDEEDAPCKSGVDNCGAERGTQALWVKVTPHSFTDSQPPPHCIGRAGSRDRGCGVCAQGHPGRGLGLSLPAKPLRQAGSTWVGKGQALPLFLDVCEGTQAPSALPYISQQRLASGIQRVSRPVHRDGPVPALSSGGEGTSPETARSSCVFCCLRGQAEKSSPLETDGLIAQPQFCCSLMMTQQARRGESRGHPTIRSSILEHPTALRFCRAEEFRAVLKASSPPPRSLLFARFTADRPLPRLRHEERIRPLLPVWPRATPGASLGSLVLRGSCEGAAPSPGPRQGGHQTVGACSRVPPPCNGAVCSCMLGTFLWF</sequence>
<name>A0AC59ZNJ0_RANTA</name>
<protein>
    <submittedName>
        <fullName evidence="1">Uncharacterized protein</fullName>
    </submittedName>
</protein>
<evidence type="ECO:0000313" key="1">
    <source>
        <dbReference type="EMBL" id="CAN0474551.1"/>
    </source>
</evidence>
<dbReference type="EMBL" id="OX596115">
    <property type="protein sequence ID" value="CAN0474551.1"/>
    <property type="molecule type" value="Genomic_DNA"/>
</dbReference>
<accession>A0AC59ZNJ0</accession>
<gene>
    <name evidence="1" type="ORF">MRATA1EN22A_LOCUS20727</name>
</gene>
<reference evidence="1" key="2">
    <citation type="submission" date="2025-03" db="EMBL/GenBank/DDBJ databases">
        <authorList>
            <consortium name="ELIXIR-Norway"/>
            <consortium name="Elixir Norway"/>
        </authorList>
    </citation>
    <scope>NUCLEOTIDE SEQUENCE</scope>
</reference>
<dbReference type="Proteomes" id="UP001162501">
    <property type="component" value="Chromosome 31"/>
</dbReference>